<evidence type="ECO:0000256" key="11">
    <source>
        <dbReference type="SAM" id="Phobius"/>
    </source>
</evidence>
<keyword evidence="4" id="KW-1003">Cell membrane</keyword>
<evidence type="ECO:0000256" key="4">
    <source>
        <dbReference type="ARBA" id="ARBA00022475"/>
    </source>
</evidence>
<feature type="compositionally biased region" description="Polar residues" evidence="10">
    <location>
        <begin position="93"/>
        <end position="116"/>
    </location>
</feature>
<dbReference type="AlphaFoldDB" id="A0A3B1A2L5"/>
<dbReference type="GO" id="GO:0015031">
    <property type="term" value="P:protein transport"/>
    <property type="evidence" value="ECO:0007669"/>
    <property type="project" value="UniProtKB-KW"/>
</dbReference>
<keyword evidence="6 11" id="KW-0812">Transmembrane</keyword>
<dbReference type="PANTHER" id="PTHR33446">
    <property type="entry name" value="PROTEIN TONB-RELATED"/>
    <property type="match status" value="1"/>
</dbReference>
<evidence type="ECO:0000313" key="13">
    <source>
        <dbReference type="EMBL" id="VAW92409.1"/>
    </source>
</evidence>
<evidence type="ECO:0000256" key="5">
    <source>
        <dbReference type="ARBA" id="ARBA00022519"/>
    </source>
</evidence>
<evidence type="ECO:0000256" key="2">
    <source>
        <dbReference type="ARBA" id="ARBA00006555"/>
    </source>
</evidence>
<keyword evidence="7" id="KW-0653">Protein transport</keyword>
<feature type="domain" description="TonB C-terminal" evidence="12">
    <location>
        <begin position="205"/>
        <end position="302"/>
    </location>
</feature>
<protein>
    <recommendedName>
        <fullName evidence="12">TonB C-terminal domain-containing protein</fullName>
    </recommendedName>
</protein>
<proteinExistence type="inferred from homology"/>
<feature type="transmembrane region" description="Helical" evidence="11">
    <location>
        <begin position="24"/>
        <end position="44"/>
    </location>
</feature>
<evidence type="ECO:0000256" key="9">
    <source>
        <dbReference type="ARBA" id="ARBA00023136"/>
    </source>
</evidence>
<dbReference type="GO" id="GO:0031992">
    <property type="term" value="F:energy transducer activity"/>
    <property type="evidence" value="ECO:0007669"/>
    <property type="project" value="TreeGrafter"/>
</dbReference>
<feature type="region of interest" description="Disordered" evidence="10">
    <location>
        <begin position="82"/>
        <end position="128"/>
    </location>
</feature>
<dbReference type="SUPFAM" id="SSF74653">
    <property type="entry name" value="TolA/TonB C-terminal domain"/>
    <property type="match status" value="1"/>
</dbReference>
<dbReference type="NCBIfam" id="TIGR01352">
    <property type="entry name" value="tonB_Cterm"/>
    <property type="match status" value="1"/>
</dbReference>
<dbReference type="EMBL" id="UOFS01000012">
    <property type="protein sequence ID" value="VAW92409.1"/>
    <property type="molecule type" value="Genomic_DNA"/>
</dbReference>
<gene>
    <name evidence="13" type="ORF">MNBD_GAMMA22-340</name>
</gene>
<comment type="subcellular location">
    <subcellularLocation>
        <location evidence="1">Cell inner membrane</location>
        <topology evidence="1">Single-pass membrane protein</topology>
        <orientation evidence="1">Periplasmic side</orientation>
    </subcellularLocation>
</comment>
<evidence type="ECO:0000256" key="8">
    <source>
        <dbReference type="ARBA" id="ARBA00022989"/>
    </source>
</evidence>
<dbReference type="Pfam" id="PF03544">
    <property type="entry name" value="TonB_C"/>
    <property type="match status" value="1"/>
</dbReference>
<comment type="similarity">
    <text evidence="2">Belongs to the TonB family.</text>
</comment>
<dbReference type="GO" id="GO:0098797">
    <property type="term" value="C:plasma membrane protein complex"/>
    <property type="evidence" value="ECO:0007669"/>
    <property type="project" value="TreeGrafter"/>
</dbReference>
<organism evidence="13">
    <name type="scientific">hydrothermal vent metagenome</name>
    <dbReference type="NCBI Taxonomy" id="652676"/>
    <lineage>
        <taxon>unclassified sequences</taxon>
        <taxon>metagenomes</taxon>
        <taxon>ecological metagenomes</taxon>
    </lineage>
</organism>
<evidence type="ECO:0000256" key="10">
    <source>
        <dbReference type="SAM" id="MobiDB-lite"/>
    </source>
</evidence>
<keyword evidence="9 11" id="KW-0472">Membrane</keyword>
<dbReference type="Gene3D" id="3.30.1150.10">
    <property type="match status" value="1"/>
</dbReference>
<evidence type="ECO:0000256" key="7">
    <source>
        <dbReference type="ARBA" id="ARBA00022927"/>
    </source>
</evidence>
<keyword evidence="5" id="KW-0997">Cell inner membrane</keyword>
<accession>A0A3B1A2L5</accession>
<name>A0A3B1A2L5_9ZZZZ</name>
<keyword evidence="3" id="KW-0813">Transport</keyword>
<dbReference type="InterPro" id="IPR006260">
    <property type="entry name" value="TonB/TolA_C"/>
</dbReference>
<evidence type="ECO:0000256" key="3">
    <source>
        <dbReference type="ARBA" id="ARBA00022448"/>
    </source>
</evidence>
<dbReference type="InterPro" id="IPR051045">
    <property type="entry name" value="TonB-dependent_transducer"/>
</dbReference>
<dbReference type="GO" id="GO:0055085">
    <property type="term" value="P:transmembrane transport"/>
    <property type="evidence" value="ECO:0007669"/>
    <property type="project" value="InterPro"/>
</dbReference>
<dbReference type="PROSITE" id="PS52015">
    <property type="entry name" value="TONB_CTD"/>
    <property type="match status" value="1"/>
</dbReference>
<sequence>MSTVNPNIIDGIPRYNRINHKDRFSLMIFFALAFHAVIILGISFDAIDEETLYKALTLDVTLVSSKSEDTTEDADYLAQENQLGGGNTEEKVQPSSPFSNPKQNNDNNVAPNTRQEFSPPKQKKSKRQLDMLTINSNRGKLTSQATIDPLPIESKKEKPSIKLLNSSQISELASRISKQIERHTTKVEQLRSGVNARKHKNAFYDSAWQEKVIKVGNMNYPHAAVKNKITGNVMLEVQINADGSVYNIIILKTSGHKILDAAAEKIVNLAAPFAVLPPEILQETKIYSIVRVWRFKTGTSIF</sequence>
<dbReference type="PANTHER" id="PTHR33446:SF11">
    <property type="entry name" value="TONB3"/>
    <property type="match status" value="1"/>
</dbReference>
<evidence type="ECO:0000256" key="6">
    <source>
        <dbReference type="ARBA" id="ARBA00022692"/>
    </source>
</evidence>
<evidence type="ECO:0000259" key="12">
    <source>
        <dbReference type="PROSITE" id="PS52015"/>
    </source>
</evidence>
<dbReference type="InterPro" id="IPR037682">
    <property type="entry name" value="TonB_C"/>
</dbReference>
<reference evidence="13" key="1">
    <citation type="submission" date="2018-06" db="EMBL/GenBank/DDBJ databases">
        <authorList>
            <person name="Zhirakovskaya E."/>
        </authorList>
    </citation>
    <scope>NUCLEOTIDE SEQUENCE</scope>
</reference>
<keyword evidence="8 11" id="KW-1133">Transmembrane helix</keyword>
<evidence type="ECO:0000256" key="1">
    <source>
        <dbReference type="ARBA" id="ARBA00004383"/>
    </source>
</evidence>